<evidence type="ECO:0000313" key="11">
    <source>
        <dbReference type="EMBL" id="NIJ58050.1"/>
    </source>
</evidence>
<reference evidence="11 12" key="1">
    <citation type="submission" date="2020-03" db="EMBL/GenBank/DDBJ databases">
        <title>Genomic Encyclopedia of Type Strains, Phase IV (KMG-IV): sequencing the most valuable type-strain genomes for metagenomic binning, comparative biology and taxonomic classification.</title>
        <authorList>
            <person name="Goeker M."/>
        </authorList>
    </citation>
    <scope>NUCLEOTIDE SEQUENCE [LARGE SCALE GENOMIC DNA]</scope>
    <source>
        <strain evidence="11 12">DSM 103870</strain>
    </source>
</reference>
<keyword evidence="7 9" id="KW-0472">Membrane</keyword>
<evidence type="ECO:0000256" key="1">
    <source>
        <dbReference type="ARBA" id="ARBA00004236"/>
    </source>
</evidence>
<evidence type="ECO:0000256" key="4">
    <source>
        <dbReference type="ARBA" id="ARBA00022679"/>
    </source>
</evidence>
<organism evidence="11 12">
    <name type="scientific">Pseudochelatococcus lubricantis</name>
    <dbReference type="NCBI Taxonomy" id="1538102"/>
    <lineage>
        <taxon>Bacteria</taxon>
        <taxon>Pseudomonadati</taxon>
        <taxon>Pseudomonadota</taxon>
        <taxon>Alphaproteobacteria</taxon>
        <taxon>Hyphomicrobiales</taxon>
        <taxon>Chelatococcaceae</taxon>
        <taxon>Pseudochelatococcus</taxon>
    </lineage>
</organism>
<protein>
    <submittedName>
        <fullName evidence="11">Undecaprenyl-phosphate galactose phosphotransferase WbaP</fullName>
    </submittedName>
</protein>
<dbReference type="PANTHER" id="PTHR30576:SF4">
    <property type="entry name" value="UNDECAPRENYL-PHOSPHATE GALACTOSE PHOSPHOTRANSFERASE"/>
    <property type="match status" value="1"/>
</dbReference>
<accession>A0ABX0V1H6</accession>
<evidence type="ECO:0000256" key="7">
    <source>
        <dbReference type="ARBA" id="ARBA00023136"/>
    </source>
</evidence>
<evidence type="ECO:0000256" key="8">
    <source>
        <dbReference type="ARBA" id="ARBA00023169"/>
    </source>
</evidence>
<feature type="domain" description="Bacterial sugar transferase" evidence="10">
    <location>
        <begin position="35"/>
        <end position="225"/>
    </location>
</feature>
<evidence type="ECO:0000256" key="3">
    <source>
        <dbReference type="ARBA" id="ARBA00022475"/>
    </source>
</evidence>
<evidence type="ECO:0000256" key="2">
    <source>
        <dbReference type="ARBA" id="ARBA00006464"/>
    </source>
</evidence>
<evidence type="ECO:0000259" key="10">
    <source>
        <dbReference type="Pfam" id="PF02397"/>
    </source>
</evidence>
<keyword evidence="3" id="KW-1003">Cell membrane</keyword>
<feature type="transmembrane region" description="Helical" evidence="9">
    <location>
        <begin position="40"/>
        <end position="62"/>
    </location>
</feature>
<keyword evidence="4" id="KW-0808">Transferase</keyword>
<comment type="caution">
    <text evidence="11">The sequence shown here is derived from an EMBL/GenBank/DDBJ whole genome shotgun (WGS) entry which is preliminary data.</text>
</comment>
<comment type="subcellular location">
    <subcellularLocation>
        <location evidence="1">Cell membrane</location>
    </subcellularLocation>
</comment>
<evidence type="ECO:0000256" key="5">
    <source>
        <dbReference type="ARBA" id="ARBA00022692"/>
    </source>
</evidence>
<dbReference type="Proteomes" id="UP001429580">
    <property type="component" value="Unassembled WGS sequence"/>
</dbReference>
<dbReference type="RefSeq" id="WP_166951344.1">
    <property type="nucleotide sequence ID" value="NZ_JAASQI010000003.1"/>
</dbReference>
<dbReference type="EMBL" id="JAASQI010000003">
    <property type="protein sequence ID" value="NIJ58050.1"/>
    <property type="molecule type" value="Genomic_DNA"/>
</dbReference>
<name>A0ABX0V1H6_9HYPH</name>
<sequence length="231" mass="26044">MAHRINKIPGNADYSISVGDKHRTRALGNFRDAIKRAFDLIGSITLIFLAFPLLFVVGLLVATDGGPVFYRHSRVGRGGQMFGCWKFRTMILDAEACLGEYLSYHPEAAREWEREQKLAFDPRITSVGRFLRQSSLDELPQLFNVLSGDMSLVGPRPVTQAEMKHYGPVAPLYMSVRPGITGLWQVSGRNDVGYNERVALDKHYILNHHVLLDLFILYRTIGVVVSRRGAR</sequence>
<keyword evidence="12" id="KW-1185">Reference proteome</keyword>
<proteinExistence type="inferred from homology"/>
<comment type="similarity">
    <text evidence="2">Belongs to the bacterial sugar transferase family.</text>
</comment>
<gene>
    <name evidence="11" type="ORF">FHS82_001886</name>
</gene>
<keyword evidence="8" id="KW-0270">Exopolysaccharide synthesis</keyword>
<dbReference type="PANTHER" id="PTHR30576">
    <property type="entry name" value="COLANIC BIOSYNTHESIS UDP-GLUCOSE LIPID CARRIER TRANSFERASE"/>
    <property type="match status" value="1"/>
</dbReference>
<dbReference type="Pfam" id="PF02397">
    <property type="entry name" value="Bac_transf"/>
    <property type="match status" value="1"/>
</dbReference>
<keyword evidence="5 9" id="KW-0812">Transmembrane</keyword>
<keyword evidence="6 9" id="KW-1133">Transmembrane helix</keyword>
<dbReference type="InterPro" id="IPR003362">
    <property type="entry name" value="Bact_transf"/>
</dbReference>
<evidence type="ECO:0000256" key="9">
    <source>
        <dbReference type="SAM" id="Phobius"/>
    </source>
</evidence>
<evidence type="ECO:0000313" key="12">
    <source>
        <dbReference type="Proteomes" id="UP001429580"/>
    </source>
</evidence>
<evidence type="ECO:0000256" key="6">
    <source>
        <dbReference type="ARBA" id="ARBA00022989"/>
    </source>
</evidence>